<dbReference type="InterPro" id="IPR036928">
    <property type="entry name" value="AS_sf"/>
</dbReference>
<name>A0A7J5UMV3_9MICO</name>
<dbReference type="EC" id="6.3.5.7" evidence="8"/>
<dbReference type="InterPro" id="IPR004412">
    <property type="entry name" value="GatA"/>
</dbReference>
<comment type="catalytic activity">
    <reaction evidence="7 8">
        <text>L-glutamyl-tRNA(Gln) + L-glutamine + ATP + H2O = L-glutaminyl-tRNA(Gln) + L-glutamate + ADP + phosphate + H(+)</text>
        <dbReference type="Rhea" id="RHEA:17521"/>
        <dbReference type="Rhea" id="RHEA-COMP:9681"/>
        <dbReference type="Rhea" id="RHEA-COMP:9684"/>
        <dbReference type="ChEBI" id="CHEBI:15377"/>
        <dbReference type="ChEBI" id="CHEBI:15378"/>
        <dbReference type="ChEBI" id="CHEBI:29985"/>
        <dbReference type="ChEBI" id="CHEBI:30616"/>
        <dbReference type="ChEBI" id="CHEBI:43474"/>
        <dbReference type="ChEBI" id="CHEBI:58359"/>
        <dbReference type="ChEBI" id="CHEBI:78520"/>
        <dbReference type="ChEBI" id="CHEBI:78521"/>
        <dbReference type="ChEBI" id="CHEBI:456216"/>
        <dbReference type="EC" id="6.3.5.7"/>
    </reaction>
</comment>
<dbReference type="Gene3D" id="3.90.1300.10">
    <property type="entry name" value="Amidase signature (AS) domain"/>
    <property type="match status" value="1"/>
</dbReference>
<protein>
    <recommendedName>
        <fullName evidence="8">Glutamyl-tRNA(Gln) amidotransferase subunit A</fullName>
        <shortName evidence="8">Glu-ADT subunit A</shortName>
        <ecNumber evidence="8">6.3.5.7</ecNumber>
    </recommendedName>
</protein>
<evidence type="ECO:0000256" key="2">
    <source>
        <dbReference type="ARBA" id="ARBA00022598"/>
    </source>
</evidence>
<dbReference type="RefSeq" id="WP_152203774.1">
    <property type="nucleotide sequence ID" value="NZ_VUKF01000034.1"/>
</dbReference>
<evidence type="ECO:0000313" key="10">
    <source>
        <dbReference type="EMBL" id="KAE8763718.1"/>
    </source>
</evidence>
<evidence type="ECO:0000256" key="6">
    <source>
        <dbReference type="ARBA" id="ARBA00025295"/>
    </source>
</evidence>
<comment type="function">
    <text evidence="6 8">Allows the formation of correctly charged Gln-tRNA(Gln) through the transamidation of misacylated Glu-tRNA(Gln) in organisms which lack glutaminyl-tRNA synthetase. The reaction takes place in the presence of glutamine and ATP through an activated gamma-phospho-Glu-tRNA(Gln).</text>
</comment>
<dbReference type="GO" id="GO:0050567">
    <property type="term" value="F:glutaminyl-tRNA synthase (glutamine-hydrolyzing) activity"/>
    <property type="evidence" value="ECO:0007669"/>
    <property type="project" value="UniProtKB-UniRule"/>
</dbReference>
<feature type="active site" description="Charge relay system" evidence="8">
    <location>
        <position position="155"/>
    </location>
</feature>
<dbReference type="PANTHER" id="PTHR11895">
    <property type="entry name" value="TRANSAMIDASE"/>
    <property type="match status" value="1"/>
</dbReference>
<dbReference type="EMBL" id="WHJE01000059">
    <property type="protein sequence ID" value="KAE8763718.1"/>
    <property type="molecule type" value="Genomic_DNA"/>
</dbReference>
<reference evidence="10 11" key="1">
    <citation type="submission" date="2019-10" db="EMBL/GenBank/DDBJ databases">
        <title>Georgenia wutianyii sp. nov. and Georgenia yuyongxinii sp. nov. isolated from plateau pika (Ochotona curzoniae) in the Qinghai-Tibet plateau of China.</title>
        <authorList>
            <person name="Tian Z."/>
        </authorList>
    </citation>
    <scope>NUCLEOTIDE SEQUENCE [LARGE SCALE GENOMIC DNA]</scope>
    <source>
        <strain evidence="10 11">DSM 21501</strain>
    </source>
</reference>
<dbReference type="InterPro" id="IPR020556">
    <property type="entry name" value="Amidase_CS"/>
</dbReference>
<evidence type="ECO:0000256" key="1">
    <source>
        <dbReference type="ARBA" id="ARBA00008069"/>
    </source>
</evidence>
<evidence type="ECO:0000313" key="11">
    <source>
        <dbReference type="Proteomes" id="UP000451860"/>
    </source>
</evidence>
<evidence type="ECO:0000256" key="3">
    <source>
        <dbReference type="ARBA" id="ARBA00022741"/>
    </source>
</evidence>
<keyword evidence="11" id="KW-1185">Reference proteome</keyword>
<dbReference type="GO" id="GO:0006412">
    <property type="term" value="P:translation"/>
    <property type="evidence" value="ECO:0007669"/>
    <property type="project" value="UniProtKB-UniRule"/>
</dbReference>
<dbReference type="SUPFAM" id="SSF75304">
    <property type="entry name" value="Amidase signature (AS) enzymes"/>
    <property type="match status" value="1"/>
</dbReference>
<comment type="subunit">
    <text evidence="8">Heterotrimer of A, B and C subunits.</text>
</comment>
<evidence type="ECO:0000256" key="8">
    <source>
        <dbReference type="HAMAP-Rule" id="MF_00120"/>
    </source>
</evidence>
<feature type="active site" description="Charge relay system" evidence="8">
    <location>
        <position position="80"/>
    </location>
</feature>
<dbReference type="PROSITE" id="PS00571">
    <property type="entry name" value="AMIDASES"/>
    <property type="match status" value="1"/>
</dbReference>
<dbReference type="OrthoDB" id="9811471at2"/>
<comment type="similarity">
    <text evidence="1 8">Belongs to the amidase family. GatA subfamily.</text>
</comment>
<keyword evidence="2 8" id="KW-0436">Ligase</keyword>
<dbReference type="Proteomes" id="UP000451860">
    <property type="component" value="Unassembled WGS sequence"/>
</dbReference>
<dbReference type="PANTHER" id="PTHR11895:SF151">
    <property type="entry name" value="GLUTAMYL-TRNA(GLN) AMIDOTRANSFERASE SUBUNIT A"/>
    <property type="match status" value="1"/>
</dbReference>
<dbReference type="GO" id="GO:0030956">
    <property type="term" value="C:glutamyl-tRNA(Gln) amidotransferase complex"/>
    <property type="evidence" value="ECO:0007669"/>
    <property type="project" value="InterPro"/>
</dbReference>
<evidence type="ECO:0000256" key="4">
    <source>
        <dbReference type="ARBA" id="ARBA00022840"/>
    </source>
</evidence>
<accession>A0A7J5UMV3</accession>
<keyword evidence="3 8" id="KW-0547">Nucleotide-binding</keyword>
<organism evidence="10 11">
    <name type="scientific">Georgenia thermotolerans</name>
    <dbReference type="NCBI Taxonomy" id="527326"/>
    <lineage>
        <taxon>Bacteria</taxon>
        <taxon>Bacillati</taxon>
        <taxon>Actinomycetota</taxon>
        <taxon>Actinomycetes</taxon>
        <taxon>Micrococcales</taxon>
        <taxon>Bogoriellaceae</taxon>
        <taxon>Georgenia</taxon>
    </lineage>
</organism>
<dbReference type="AlphaFoldDB" id="A0A7J5UMV3"/>
<dbReference type="InterPro" id="IPR000120">
    <property type="entry name" value="Amidase"/>
</dbReference>
<dbReference type="InterPro" id="IPR023631">
    <property type="entry name" value="Amidase_dom"/>
</dbReference>
<feature type="domain" description="Amidase" evidence="9">
    <location>
        <begin position="25"/>
        <end position="471"/>
    </location>
</feature>
<dbReference type="GO" id="GO:0005524">
    <property type="term" value="F:ATP binding"/>
    <property type="evidence" value="ECO:0007669"/>
    <property type="project" value="UniProtKB-KW"/>
</dbReference>
<keyword evidence="4 8" id="KW-0067">ATP-binding</keyword>
<comment type="caution">
    <text evidence="10">The sequence shown here is derived from an EMBL/GenBank/DDBJ whole genome shotgun (WGS) entry which is preliminary data.</text>
</comment>
<gene>
    <name evidence="8 10" type="primary">gatA</name>
    <name evidence="10" type="ORF">GB883_12740</name>
</gene>
<feature type="active site" description="Acyl-ester intermediate" evidence="8">
    <location>
        <position position="179"/>
    </location>
</feature>
<dbReference type="GO" id="GO:0016740">
    <property type="term" value="F:transferase activity"/>
    <property type="evidence" value="ECO:0007669"/>
    <property type="project" value="UniProtKB-KW"/>
</dbReference>
<keyword evidence="10" id="KW-0808">Transferase</keyword>
<evidence type="ECO:0000259" key="9">
    <source>
        <dbReference type="Pfam" id="PF01425"/>
    </source>
</evidence>
<dbReference type="NCBIfam" id="TIGR00132">
    <property type="entry name" value="gatA"/>
    <property type="match status" value="1"/>
</dbReference>
<keyword evidence="5 8" id="KW-0648">Protein biosynthesis</keyword>
<dbReference type="HAMAP" id="MF_00120">
    <property type="entry name" value="GatA"/>
    <property type="match status" value="1"/>
</dbReference>
<evidence type="ECO:0000256" key="5">
    <source>
        <dbReference type="ARBA" id="ARBA00022917"/>
    </source>
</evidence>
<dbReference type="Pfam" id="PF01425">
    <property type="entry name" value="Amidase"/>
    <property type="match status" value="1"/>
</dbReference>
<sequence>MSDLTRRTAAELAALLAAKEVSSVEVTQAHLDRMAAVDGDVHAFLHVNTDEALAAAAAVDARRAAGEELAELAGVPIAVKDIIVTKGQVTTAASKILENWVPPYDATLVTKLRAAGMPILGKTNLDEFAMGSSTEHSAYGATRNPWDLERIPGGSGGGSAAAVAAFEAPLAIGTDTGGSIRQPAAVTGTVGTKPTYGGVSRYGLIALASSLDQAGPVSRTVLDSALLHEVIGGHDPLDSTSLPDPATGYVAAARSRDLKGVRVGIVKELGGEGYQEGVRRSFEQSVALLQQAGAEVVEVSCPSFEYALAAYYLILPAEASSNLAKFDGMRFGLRVEPTDGPVTAERVMAATRGAGFGDEVKRRIILGTYALSAGYYDAYYGSAQKVRTLIQRDFAAAFARADVLVSPTAPTTAFKFGEKLDDPMAMYLNDVATIPANLAGIPGLSLPSGLSDDGLPVGFQVLAPAREDARLYRVGGVLERLLTEKWGGPLLAQAPELEVASR</sequence>
<proteinExistence type="inferred from homology"/>
<evidence type="ECO:0000256" key="7">
    <source>
        <dbReference type="ARBA" id="ARBA00047407"/>
    </source>
</evidence>